<evidence type="ECO:0000256" key="1">
    <source>
        <dbReference type="ARBA" id="ARBA00022603"/>
    </source>
</evidence>
<evidence type="ECO:0000313" key="5">
    <source>
        <dbReference type="EMBL" id="SUA24467.1"/>
    </source>
</evidence>
<evidence type="ECO:0000256" key="3">
    <source>
        <dbReference type="ARBA" id="ARBA00022691"/>
    </source>
</evidence>
<evidence type="ECO:0000256" key="2">
    <source>
        <dbReference type="ARBA" id="ARBA00022679"/>
    </source>
</evidence>
<dbReference type="AlphaFoldDB" id="A0A378VZ01"/>
<dbReference type="Pfam" id="PF00398">
    <property type="entry name" value="RrnaAD"/>
    <property type="match status" value="1"/>
</dbReference>
<keyword evidence="3" id="KW-0949">S-adenosyl-L-methionine</keyword>
<protein>
    <submittedName>
        <fullName evidence="5">Dimethyladenosine transferase</fullName>
        <ecNumber evidence="5">2.1.1.182</ecNumber>
    </submittedName>
</protein>
<dbReference type="GO" id="GO:0003723">
    <property type="term" value="F:RNA binding"/>
    <property type="evidence" value="ECO:0007669"/>
    <property type="project" value="UniProtKB-KW"/>
</dbReference>
<accession>A0A378VZ01</accession>
<evidence type="ECO:0000256" key="4">
    <source>
        <dbReference type="ARBA" id="ARBA00022884"/>
    </source>
</evidence>
<reference evidence="5" key="1">
    <citation type="submission" date="2018-06" db="EMBL/GenBank/DDBJ databases">
        <authorList>
            <consortium name="Pathogen Informatics"/>
            <person name="Doyle S."/>
        </authorList>
    </citation>
    <scope>NUCLEOTIDE SEQUENCE [LARGE SCALE GENOMIC DNA]</scope>
    <source>
        <strain evidence="5">NCTC11421</strain>
    </source>
</reference>
<proteinExistence type="predicted"/>
<dbReference type="Gene3D" id="3.40.50.150">
    <property type="entry name" value="Vaccinia Virus protein VP39"/>
    <property type="match status" value="1"/>
</dbReference>
<dbReference type="InterPro" id="IPR001737">
    <property type="entry name" value="KsgA/Erm"/>
</dbReference>
<keyword evidence="2 5" id="KW-0808">Transferase</keyword>
<keyword evidence="4" id="KW-0694">RNA-binding</keyword>
<organism evidence="5">
    <name type="scientific">Neisseria gonorrhoeae</name>
    <dbReference type="NCBI Taxonomy" id="485"/>
    <lineage>
        <taxon>Bacteria</taxon>
        <taxon>Pseudomonadati</taxon>
        <taxon>Pseudomonadota</taxon>
        <taxon>Betaproteobacteria</taxon>
        <taxon>Neisseriales</taxon>
        <taxon>Neisseriaceae</taxon>
        <taxon>Neisseria</taxon>
    </lineage>
</organism>
<dbReference type="GO" id="GO:0052908">
    <property type="term" value="F:16S rRNA (adenine(1518)-N(6)/adenine(1519)-N(6))-dimethyltransferase activity"/>
    <property type="evidence" value="ECO:0007669"/>
    <property type="project" value="UniProtKB-EC"/>
</dbReference>
<name>A0A378VZ01_NEIGO</name>
<dbReference type="SUPFAM" id="SSF53335">
    <property type="entry name" value="S-adenosyl-L-methionine-dependent methyltransferases"/>
    <property type="match status" value="1"/>
</dbReference>
<sequence length="39" mass="4088">MQDTRIIGDIVNAVRPQADDVVIEIGPGLAAITEPLAKS</sequence>
<dbReference type="InterPro" id="IPR029063">
    <property type="entry name" value="SAM-dependent_MTases_sf"/>
</dbReference>
<gene>
    <name evidence="5" type="primary">ksgA_1</name>
    <name evidence="5" type="ORF">NCTC11421_02467</name>
</gene>
<keyword evidence="1 5" id="KW-0489">Methyltransferase</keyword>
<dbReference type="EMBL" id="UGRI01000001">
    <property type="protein sequence ID" value="SUA24467.1"/>
    <property type="molecule type" value="Genomic_DNA"/>
</dbReference>
<dbReference type="EC" id="2.1.1.182" evidence="5"/>